<dbReference type="InterPro" id="IPR016715">
    <property type="entry name" value="PAF_acetylhydro_eukaryote"/>
</dbReference>
<evidence type="ECO:0000256" key="6">
    <source>
        <dbReference type="SAM" id="MobiDB-lite"/>
    </source>
</evidence>
<name>A0AA39YHK1_9PEZI</name>
<comment type="catalytic activity">
    <reaction evidence="4">
        <text>a 1-O-alkyl-2-acetyl-sn-glycero-3-phosphocholine + H2O = a 1-O-alkyl-sn-glycero-3-phosphocholine + acetate + H(+)</text>
        <dbReference type="Rhea" id="RHEA:17777"/>
        <dbReference type="ChEBI" id="CHEBI:15377"/>
        <dbReference type="ChEBI" id="CHEBI:15378"/>
        <dbReference type="ChEBI" id="CHEBI:30089"/>
        <dbReference type="ChEBI" id="CHEBI:30909"/>
        <dbReference type="ChEBI" id="CHEBI:36707"/>
        <dbReference type="EC" id="3.1.1.47"/>
    </reaction>
</comment>
<feature type="compositionally biased region" description="Basic and acidic residues" evidence="6">
    <location>
        <begin position="513"/>
        <end position="531"/>
    </location>
</feature>
<dbReference type="Pfam" id="PF03403">
    <property type="entry name" value="PAF-AH_p_II"/>
    <property type="match status" value="1"/>
</dbReference>
<evidence type="ECO:0000256" key="1">
    <source>
        <dbReference type="ARBA" id="ARBA00022801"/>
    </source>
</evidence>
<feature type="region of interest" description="Disordered" evidence="6">
    <location>
        <begin position="509"/>
        <end position="567"/>
    </location>
</feature>
<evidence type="ECO:0000256" key="2">
    <source>
        <dbReference type="ARBA" id="ARBA00022963"/>
    </source>
</evidence>
<evidence type="ECO:0000256" key="4">
    <source>
        <dbReference type="PIRNR" id="PIRNR018169"/>
    </source>
</evidence>
<keyword evidence="1 4" id="KW-0378">Hydrolase</keyword>
<organism evidence="7 8">
    <name type="scientific">Cercophora newfieldiana</name>
    <dbReference type="NCBI Taxonomy" id="92897"/>
    <lineage>
        <taxon>Eukaryota</taxon>
        <taxon>Fungi</taxon>
        <taxon>Dikarya</taxon>
        <taxon>Ascomycota</taxon>
        <taxon>Pezizomycotina</taxon>
        <taxon>Sordariomycetes</taxon>
        <taxon>Sordariomycetidae</taxon>
        <taxon>Sordariales</taxon>
        <taxon>Lasiosphaeriaceae</taxon>
        <taxon>Cercophora</taxon>
    </lineage>
</organism>
<dbReference type="InterPro" id="IPR029058">
    <property type="entry name" value="AB_hydrolase_fold"/>
</dbReference>
<dbReference type="AlphaFoldDB" id="A0AA39YHK1"/>
<keyword evidence="8" id="KW-1185">Reference proteome</keyword>
<dbReference type="EMBL" id="JAULSV010000002">
    <property type="protein sequence ID" value="KAK0651687.1"/>
    <property type="molecule type" value="Genomic_DNA"/>
</dbReference>
<feature type="active site" description="Charge relay system" evidence="5">
    <location>
        <position position="322"/>
    </location>
</feature>
<feature type="active site" description="Nucleophile" evidence="5">
    <location>
        <position position="271"/>
    </location>
</feature>
<dbReference type="PANTHER" id="PTHR10272:SF7">
    <property type="entry name" value="PHOSPHOLIPASE-RELATED"/>
    <property type="match status" value="1"/>
</dbReference>
<evidence type="ECO:0000313" key="8">
    <source>
        <dbReference type="Proteomes" id="UP001174936"/>
    </source>
</evidence>
<dbReference type="GO" id="GO:0016042">
    <property type="term" value="P:lipid catabolic process"/>
    <property type="evidence" value="ECO:0007669"/>
    <property type="project" value="UniProtKB-KW"/>
</dbReference>
<sequence>MAAPPAGSFFSRLNPVPTFPTYTGPHKVGTVDVEFPVSELKSPSPAPEGTSDIPTVQFRIFYPCTSESSGKAIPWLPSPQRLHVAAYAQFLGAGSLLASALSFLPRHLHYSSIPVHKNATVLRPPPESPARWPTIVFSHGLGGNRNAYSHLAGSLASHGVIVVCPEHRDGSAAVSLVRDPKSQHRRNTRQVPYRSLSHVPTRETWGARDKQIRIRLWELGLGFEAVSEIDSGNKRLIQSNMNKSTPEPALSQLAGLLDVKEPGRTIFAGHSFGAASIVQLLKSTYYADRPEITAMTEPFFTPAMDSSIRKQIAERSPTMCLDLWCMPLLSSTADPLFKLPLPVYADTPSAPGGKALLAIESDHFFQWRENLDTKARIFSPRPSDPVVTAATFERPGSRGRFPEPTFFYVKNSAHLNQSDFGILFPWLTKRVFGAEQPERCLRLNTRAQLQFLRNNGYNVAPTSACDLVDGGGADMGAKGGFEDDKAILDPNGVVDSWGWVKVLGLGPKGGPTELERRAGTRKESEERRAEEAEQEMEGEMEPSRGKPGGEEKVVEAAGGAVKKGTEV</sequence>
<comment type="similarity">
    <text evidence="4">Belongs to the serine esterase family.</text>
</comment>
<dbReference type="Gene3D" id="3.40.50.1820">
    <property type="entry name" value="alpha/beta hydrolase"/>
    <property type="match status" value="1"/>
</dbReference>
<dbReference type="GO" id="GO:0003847">
    <property type="term" value="F:1-alkyl-2-acetylglycerophosphocholine esterase activity"/>
    <property type="evidence" value="ECO:0007669"/>
    <property type="project" value="UniProtKB-UniRule"/>
</dbReference>
<proteinExistence type="inferred from homology"/>
<protein>
    <recommendedName>
        <fullName evidence="4">Putative phospholipase</fullName>
        <ecNumber evidence="4">3.1.1.47</ecNumber>
    </recommendedName>
</protein>
<feature type="active site" description="Charge relay system" evidence="5">
    <location>
        <position position="414"/>
    </location>
</feature>
<keyword evidence="2 4" id="KW-0442">Lipid degradation</keyword>
<evidence type="ECO:0000256" key="5">
    <source>
        <dbReference type="PIRSR" id="PIRSR018169-1"/>
    </source>
</evidence>
<dbReference type="EC" id="3.1.1.47" evidence="4"/>
<accession>A0AA39YHK1</accession>
<feature type="compositionally biased region" description="Basic and acidic residues" evidence="6">
    <location>
        <begin position="541"/>
        <end position="554"/>
    </location>
</feature>
<dbReference type="PANTHER" id="PTHR10272">
    <property type="entry name" value="PLATELET-ACTIVATING FACTOR ACETYLHYDROLASE"/>
    <property type="match status" value="1"/>
</dbReference>
<gene>
    <name evidence="7" type="ORF">B0T16DRAFT_322320</name>
</gene>
<reference evidence="7" key="1">
    <citation type="submission" date="2023-06" db="EMBL/GenBank/DDBJ databases">
        <title>Genome-scale phylogeny and comparative genomics of the fungal order Sordariales.</title>
        <authorList>
            <consortium name="Lawrence Berkeley National Laboratory"/>
            <person name="Hensen N."/>
            <person name="Bonometti L."/>
            <person name="Westerberg I."/>
            <person name="Brannstrom I.O."/>
            <person name="Guillou S."/>
            <person name="Cros-Aarteil S."/>
            <person name="Calhoun S."/>
            <person name="Haridas S."/>
            <person name="Kuo A."/>
            <person name="Mondo S."/>
            <person name="Pangilinan J."/>
            <person name="Riley R."/>
            <person name="Labutti K."/>
            <person name="Andreopoulos B."/>
            <person name="Lipzen A."/>
            <person name="Chen C."/>
            <person name="Yanf M."/>
            <person name="Daum C."/>
            <person name="Ng V."/>
            <person name="Clum A."/>
            <person name="Steindorff A."/>
            <person name="Ohm R."/>
            <person name="Martin F."/>
            <person name="Silar P."/>
            <person name="Natvig D."/>
            <person name="Lalanne C."/>
            <person name="Gautier V."/>
            <person name="Ament-Velasquez S.L."/>
            <person name="Kruys A."/>
            <person name="Hutchinson M.I."/>
            <person name="Powell A.J."/>
            <person name="Barry K."/>
            <person name="Miller A.N."/>
            <person name="Grigoriev I.V."/>
            <person name="Debuchy R."/>
            <person name="Gladieux P."/>
            <person name="Thoren M.H."/>
            <person name="Johannesson H."/>
        </authorList>
    </citation>
    <scope>NUCLEOTIDE SEQUENCE</scope>
    <source>
        <strain evidence="7">SMH2532-1</strain>
    </source>
</reference>
<comment type="caution">
    <text evidence="7">The sequence shown here is derived from an EMBL/GenBank/DDBJ whole genome shotgun (WGS) entry which is preliminary data.</text>
</comment>
<keyword evidence="3 4" id="KW-0443">Lipid metabolism</keyword>
<evidence type="ECO:0000256" key="3">
    <source>
        <dbReference type="ARBA" id="ARBA00023098"/>
    </source>
</evidence>
<dbReference type="PIRSF" id="PIRSF018169">
    <property type="entry name" value="PAF_acetylhydrolase"/>
    <property type="match status" value="1"/>
</dbReference>
<evidence type="ECO:0000313" key="7">
    <source>
        <dbReference type="EMBL" id="KAK0651687.1"/>
    </source>
</evidence>
<dbReference type="SUPFAM" id="SSF53474">
    <property type="entry name" value="alpha/beta-Hydrolases"/>
    <property type="match status" value="1"/>
</dbReference>
<dbReference type="Proteomes" id="UP001174936">
    <property type="component" value="Unassembled WGS sequence"/>
</dbReference>
<feature type="compositionally biased region" description="Low complexity" evidence="6">
    <location>
        <begin position="555"/>
        <end position="567"/>
    </location>
</feature>